<sequence length="493" mass="55559">MAQTKENIVMFPFMAQGHINPFLSLARRIEKANKYIITFVNTPLNIKKLRSSLPQNSSIHLIELPFSSLDFGLPPNTENVESLPDHLFYNFFQASLSLKPHFGKLISNLINQQNGQKPMCIISDMLLGWCEEIAQEFGIYQAMFISSSGFASACYYSLWMNLPHQSTDSDEFMLPDFPEGSTIHVTQMEEVLRAADGTDIASVFLREELFCHWGKADGILFNTVEEIDKTGLMYFRRKFGRKVWPIGPVILSPGSQARTGRDFGISQEECKNWLDEKPSCSVLYVSFGSQYTLSASNMIQLAMALEGCGKNFIWVVRPPLCSDSNSELKANAWLPEGFEERIKESGCGLLVCKWAPQVDILSHKSLSAFLSHCGWNSAIESLSHGVPMIGWPLVADQFYNVKFLEEQIGACVEVARGRSCEVFHEELVAKIEMVMNETEKGKEMRKKAWEVKEIIDNAIKDEENFKGSSMETMDQFLDAALKLNGENKGETPN</sequence>
<comment type="caution">
    <text evidence="1">The sequence shown here is derived from an EMBL/GenBank/DDBJ whole genome shotgun (WGS) entry which is preliminary data.</text>
</comment>
<protein>
    <submittedName>
        <fullName evidence="1">Uncharacterized protein</fullName>
    </submittedName>
</protein>
<gene>
    <name evidence="1" type="ORF">Patl1_29807</name>
</gene>
<dbReference type="Proteomes" id="UP001164250">
    <property type="component" value="Chromosome 11"/>
</dbReference>
<accession>A0ACC1ABG5</accession>
<evidence type="ECO:0000313" key="2">
    <source>
        <dbReference type="Proteomes" id="UP001164250"/>
    </source>
</evidence>
<organism evidence="1 2">
    <name type="scientific">Pistacia atlantica</name>
    <dbReference type="NCBI Taxonomy" id="434234"/>
    <lineage>
        <taxon>Eukaryota</taxon>
        <taxon>Viridiplantae</taxon>
        <taxon>Streptophyta</taxon>
        <taxon>Embryophyta</taxon>
        <taxon>Tracheophyta</taxon>
        <taxon>Spermatophyta</taxon>
        <taxon>Magnoliopsida</taxon>
        <taxon>eudicotyledons</taxon>
        <taxon>Gunneridae</taxon>
        <taxon>Pentapetalae</taxon>
        <taxon>rosids</taxon>
        <taxon>malvids</taxon>
        <taxon>Sapindales</taxon>
        <taxon>Anacardiaceae</taxon>
        <taxon>Pistacia</taxon>
    </lineage>
</organism>
<dbReference type="EMBL" id="CM047907">
    <property type="protein sequence ID" value="KAJ0084295.1"/>
    <property type="molecule type" value="Genomic_DNA"/>
</dbReference>
<evidence type="ECO:0000313" key="1">
    <source>
        <dbReference type="EMBL" id="KAJ0084295.1"/>
    </source>
</evidence>
<proteinExistence type="predicted"/>
<reference evidence="2" key="1">
    <citation type="journal article" date="2023" name="G3 (Bethesda)">
        <title>Genome assembly and association tests identify interacting loci associated with vigor, precocity, and sex in interspecific pistachio rootstocks.</title>
        <authorList>
            <person name="Palmer W."/>
            <person name="Jacygrad E."/>
            <person name="Sagayaradj S."/>
            <person name="Cavanaugh K."/>
            <person name="Han R."/>
            <person name="Bertier L."/>
            <person name="Beede B."/>
            <person name="Kafkas S."/>
            <person name="Golino D."/>
            <person name="Preece J."/>
            <person name="Michelmore R."/>
        </authorList>
    </citation>
    <scope>NUCLEOTIDE SEQUENCE [LARGE SCALE GENOMIC DNA]</scope>
</reference>
<name>A0ACC1ABG5_9ROSI</name>
<keyword evidence="2" id="KW-1185">Reference proteome</keyword>